<sequence length="436" mass="48758">MGIYEDINKISKELHKDTVDFAKRLLKVPALSGDEKGVADLYIKEMQDLGYDEVFRDDFGNVVGIINGDEGGRTIMYNSHLDHVDTGDLTEWGGYDPYGGEIDICEIFDQDQIKLEETEVIHGRAAADVKVGGACQVYSGKILLKLREMGYKFKGRYMFTGVVLEEPAEQLGMKMLLDNTFKERGIEYDGVVSSEATSLKLYLGHRGRVELLVTVSGVTSHGSAPWLGINAVNKSTKLIDKIEEVVSKESKEDEHLGKSSIALTIINCTPGSMCIVPDRCYITYDRRFVPGETYEDCVNQIQGIIDEISKEDKDFRAKVQVASVPRTTYTGKTVEVPNIKEAWKIDRDSDFVKACAKALENVGQEVKYGYWDFGTDLSVIAGRDKKPAIGYSPMQEFYCHRPVDRARLDFMEKALAGNVSIFLSLSELDKSECHIK</sequence>
<dbReference type="Gene3D" id="3.30.70.360">
    <property type="match status" value="1"/>
</dbReference>
<organism evidence="4 5">
    <name type="scientific">Clostridium baratii str. Sullivan</name>
    <dbReference type="NCBI Taxonomy" id="1415775"/>
    <lineage>
        <taxon>Bacteria</taxon>
        <taxon>Bacillati</taxon>
        <taxon>Bacillota</taxon>
        <taxon>Clostridia</taxon>
        <taxon>Eubacteriales</taxon>
        <taxon>Clostridiaceae</taxon>
        <taxon>Clostridium</taxon>
    </lineage>
</organism>
<dbReference type="eggNOG" id="COG0624">
    <property type="taxonomic scope" value="Bacteria"/>
</dbReference>
<keyword evidence="5" id="KW-1185">Reference proteome</keyword>
<dbReference type="SUPFAM" id="SSF55031">
    <property type="entry name" value="Bacterial exopeptidase dimerisation domain"/>
    <property type="match status" value="1"/>
</dbReference>
<dbReference type="InterPro" id="IPR036264">
    <property type="entry name" value="Bact_exopeptidase_dim_dom"/>
</dbReference>
<dbReference type="STRING" id="1561.NPD11_2283"/>
<evidence type="ECO:0000313" key="5">
    <source>
        <dbReference type="Proteomes" id="UP000030635"/>
    </source>
</evidence>
<feature type="domain" description="Peptidase M20 dimerisation" evidence="3">
    <location>
        <begin position="204"/>
        <end position="312"/>
    </location>
</feature>
<keyword evidence="1" id="KW-0479">Metal-binding</keyword>
<dbReference type="GO" id="GO:0016787">
    <property type="term" value="F:hydrolase activity"/>
    <property type="evidence" value="ECO:0007669"/>
    <property type="project" value="UniProtKB-KW"/>
</dbReference>
<dbReference type="RefSeq" id="WP_039311707.1">
    <property type="nucleotide sequence ID" value="NZ_CP006905.1"/>
</dbReference>
<evidence type="ECO:0000256" key="1">
    <source>
        <dbReference type="ARBA" id="ARBA00022723"/>
    </source>
</evidence>
<gene>
    <name evidence="4" type="ORF">U729_723</name>
</gene>
<dbReference type="AlphaFoldDB" id="A0A0A7FZG4"/>
<protein>
    <submittedName>
        <fullName evidence="4">Peptidase M20/M25/M40 family protein</fullName>
    </submittedName>
</protein>
<dbReference type="InterPro" id="IPR011650">
    <property type="entry name" value="Peptidase_M20_dimer"/>
</dbReference>
<dbReference type="Proteomes" id="UP000030635">
    <property type="component" value="Chromosome"/>
</dbReference>
<dbReference type="EMBL" id="CP006905">
    <property type="protein sequence ID" value="AIY84977.1"/>
    <property type="molecule type" value="Genomic_DNA"/>
</dbReference>
<dbReference type="SUPFAM" id="SSF53187">
    <property type="entry name" value="Zn-dependent exopeptidases"/>
    <property type="match status" value="1"/>
</dbReference>
<evidence type="ECO:0000313" key="4">
    <source>
        <dbReference type="EMBL" id="AIY84977.1"/>
    </source>
</evidence>
<dbReference type="Gene3D" id="3.40.630.10">
    <property type="entry name" value="Zn peptidases"/>
    <property type="match status" value="2"/>
</dbReference>
<keyword evidence="2" id="KW-0378">Hydrolase</keyword>
<dbReference type="GO" id="GO:0046872">
    <property type="term" value="F:metal ion binding"/>
    <property type="evidence" value="ECO:0007669"/>
    <property type="project" value="UniProtKB-KW"/>
</dbReference>
<name>A0A0A7FZG4_9CLOT</name>
<dbReference type="KEGG" id="cbv:U729_723"/>
<dbReference type="InterPro" id="IPR002933">
    <property type="entry name" value="Peptidase_M20"/>
</dbReference>
<evidence type="ECO:0000256" key="2">
    <source>
        <dbReference type="ARBA" id="ARBA00022801"/>
    </source>
</evidence>
<dbReference type="PANTHER" id="PTHR43808">
    <property type="entry name" value="ACETYLORNITHINE DEACETYLASE"/>
    <property type="match status" value="1"/>
</dbReference>
<evidence type="ECO:0000259" key="3">
    <source>
        <dbReference type="Pfam" id="PF07687"/>
    </source>
</evidence>
<dbReference type="InterPro" id="IPR050072">
    <property type="entry name" value="Peptidase_M20A"/>
</dbReference>
<dbReference type="Pfam" id="PF01546">
    <property type="entry name" value="Peptidase_M20"/>
    <property type="match status" value="1"/>
</dbReference>
<dbReference type="HOGENOM" id="CLU_021802_2_1_9"/>
<proteinExistence type="predicted"/>
<dbReference type="Pfam" id="PF07687">
    <property type="entry name" value="M20_dimer"/>
    <property type="match status" value="1"/>
</dbReference>
<dbReference type="OrthoDB" id="9792335at2"/>
<reference evidence="4 5" key="1">
    <citation type="journal article" date="2015" name="Infect. Genet. Evol.">
        <title>Genomic sequences of six botulinum neurotoxin-producing strains representing three clostridial species illustrate the mobility and diversity of botulinum neurotoxin genes.</title>
        <authorList>
            <person name="Smith T.J."/>
            <person name="Hill K.K."/>
            <person name="Xie G."/>
            <person name="Foley B.T."/>
            <person name="Williamson C.H."/>
            <person name="Foster J.T."/>
            <person name="Johnson S.L."/>
            <person name="Chertkov O."/>
            <person name="Teshima H."/>
            <person name="Gibbons H.S."/>
            <person name="Johnsky L.A."/>
            <person name="Karavis M.A."/>
            <person name="Smith L.A."/>
        </authorList>
    </citation>
    <scope>NUCLEOTIDE SEQUENCE [LARGE SCALE GENOMIC DNA]</scope>
    <source>
        <strain evidence="4">Sullivan</strain>
    </source>
</reference>
<accession>A0A0A7FZG4</accession>